<dbReference type="EMBL" id="KQ982510">
    <property type="protein sequence ID" value="KYQ55638.1"/>
    <property type="molecule type" value="Genomic_DNA"/>
</dbReference>
<feature type="compositionally biased region" description="Polar residues" evidence="2">
    <location>
        <begin position="849"/>
        <end position="864"/>
    </location>
</feature>
<organism evidence="4 5">
    <name type="scientific">Mycetomoellerius zeteki</name>
    <dbReference type="NCBI Taxonomy" id="64791"/>
    <lineage>
        <taxon>Eukaryota</taxon>
        <taxon>Metazoa</taxon>
        <taxon>Ecdysozoa</taxon>
        <taxon>Arthropoda</taxon>
        <taxon>Hexapoda</taxon>
        <taxon>Insecta</taxon>
        <taxon>Pterygota</taxon>
        <taxon>Neoptera</taxon>
        <taxon>Endopterygota</taxon>
        <taxon>Hymenoptera</taxon>
        <taxon>Apocrita</taxon>
        <taxon>Aculeata</taxon>
        <taxon>Formicoidea</taxon>
        <taxon>Formicidae</taxon>
        <taxon>Myrmicinae</taxon>
        <taxon>Mycetomoellerius</taxon>
    </lineage>
</organism>
<feature type="region of interest" description="Disordered" evidence="2">
    <location>
        <begin position="833"/>
        <end position="864"/>
    </location>
</feature>
<proteinExistence type="predicted"/>
<evidence type="ECO:0000256" key="2">
    <source>
        <dbReference type="SAM" id="MobiDB-lite"/>
    </source>
</evidence>
<dbReference type="Proteomes" id="UP000075809">
    <property type="component" value="Unassembled WGS sequence"/>
</dbReference>
<feature type="coiled-coil region" evidence="1">
    <location>
        <begin position="1308"/>
        <end position="1364"/>
    </location>
</feature>
<gene>
    <name evidence="4" type="ORF">ALC60_05482</name>
</gene>
<dbReference type="InterPro" id="IPR031936">
    <property type="entry name" value="DUF4771"/>
</dbReference>
<keyword evidence="1" id="KW-0175">Coiled coil</keyword>
<evidence type="ECO:0000256" key="1">
    <source>
        <dbReference type="SAM" id="Coils"/>
    </source>
</evidence>
<dbReference type="Pfam" id="PF15995">
    <property type="entry name" value="DUF4771"/>
    <property type="match status" value="1"/>
</dbReference>
<protein>
    <recommendedName>
        <fullName evidence="3">DUF4771 domain-containing protein</fullName>
    </recommendedName>
</protein>
<dbReference type="PANTHER" id="PTHR41967">
    <property type="entry name" value="FI19406P1-RELATED"/>
    <property type="match status" value="1"/>
</dbReference>
<evidence type="ECO:0000313" key="4">
    <source>
        <dbReference type="EMBL" id="KYQ55638.1"/>
    </source>
</evidence>
<evidence type="ECO:0000259" key="3">
    <source>
        <dbReference type="Pfam" id="PF15995"/>
    </source>
</evidence>
<evidence type="ECO:0000313" key="5">
    <source>
        <dbReference type="Proteomes" id="UP000075809"/>
    </source>
</evidence>
<feature type="region of interest" description="Disordered" evidence="2">
    <location>
        <begin position="96"/>
        <end position="116"/>
    </location>
</feature>
<dbReference type="PANTHER" id="PTHR41967:SF6">
    <property type="entry name" value="FI19406P1-RELATED"/>
    <property type="match status" value="1"/>
</dbReference>
<reference evidence="4 5" key="1">
    <citation type="submission" date="2015-09" db="EMBL/GenBank/DDBJ databases">
        <title>Trachymyrmex zeteki WGS genome.</title>
        <authorList>
            <person name="Nygaard S."/>
            <person name="Hu H."/>
            <person name="Boomsma J."/>
            <person name="Zhang G."/>
        </authorList>
    </citation>
    <scope>NUCLEOTIDE SEQUENCE [LARGE SCALE GENOMIC DNA]</scope>
    <source>
        <strain evidence="4">Tzet28-1</strain>
        <tissue evidence="4">Whole body</tissue>
    </source>
</reference>
<accession>A0A151X5U2</accession>
<sequence length="1627" mass="190109">MLILLTPIRLSSYLIYSLPTSKRKSNYLLDTVFREKWPKKNSKLKPFRFCCSLDRFDPLSRYDQRKPPYKSSLTAITSVHECPVAKMQMKFSMSRLSREKKRPVKTRTSDAGEQQRSLKNDGLNHFQISRNNRFIRQYLEDEIALAKDIFWAEKKRIYKEASNKAIKIAKKKSKPLLTMKYLMKLENVMLTDYEETRTNGTQTTLIAIGVISTLFKLKPSTIKELHKSIILSAIAFLTLPETVKELHKRLPAVTMPKLPPKPKLITCLVRRKDICPYKEELFKRPDWAGYRNALQKWRKHCKLIAIPKVILPLNKYGQFFIDDRSDVKKQRKDTSTEHLKEIDTKELQKISSTYDRQKDVMSIDKLFKNTDSSRERTLESASFNILQPADDNKKSSFRILSKKPETVEYQIYGPPKPPGAGKKSWLRKKDAHYMIAGVSTENSHDYPVTYEIAGVANVTPSNSDEKFFTMLKLGDQIKKIFPSGRENLSINWQEWLQNADESYKQLEEETDELIKSVQATIKLAFPGPFCDSCCSCRQTRKFEEQLQQSKISKALIDGEKNIHIADSMAIQSSGQNPTELPIDQVAEDEIRMNIIHPIKNVPPCSCPIQQMAHKDISLSISKENIPCTKEGLCPGKKYRPKEPGAYFCKMYPGDKFCKYYPFMKEIMKMERKKIEKQKEKEVKEKTNFIEAVKREIQVPEKDIIEEMRDKFIPDPDYPAYDDPWNISRTAPPVKIIKTDCEATLKLTSPEWPITSLPLKMQERQNDIFSKKLKKNDILAKKINTKISLKSSKNFQKGMSKGKKEIKNIKYQKIEPVPLKRIIFNKKGTKLLNTSSRSMTISKTEKKQQTRSSLHNNPTKQSNKINKLTKHSFVKKNRKKNMVDETEKIENRKREMERLKNMFKSFAGILGDIQPAVLPEELLAISQRTPEKKTEKIDFSATDDEEEIRRIKKEPCGWKTKSEQELPAKKTLTYLCEPDYPLETIAVRPGGRPCQCRENRNKKKILTYNVSGLVEKKRDERRADRRKLKEENRIIDGVLYVTPPVSPRRSDEYVPEYDLLDSPYDMCVSEATDERLKLIEKYSGPKSLIEKIRKKPKSCNCCNNVVIKEDHFIDQKRDLEETRKKFMESKSSKERWQTALKDAALIDYFTQRDNNVPCWTTCKKIARSYRPHKLKVVKPVCECKYERKIVERNEERMKWKIRQRRLKDLKKQSFMHVVDISRPMIEDKKFIISDVKRIPREDEEDDIEYCISGVTEDISMSPPQKIIDGLKMSTPFQTPSSSEEDILRTAVLHRHWSPMNIPPGPLPRKDALKEEMERKKKVKDEALKLIYGDKNEQNTSYLTTHNDQEELIKKVDKRKDDMKESHISIKKETSKVIMGLQSLNKKTRSKIGRRGVPHKETTGKIIRENKYSKKIIDEVDYQQNVSHKQIEKTKEKIDDKSHRINGGGDKKYVNKFDQSLTAIMKVELKKMAAEGYTFAKLPKCYLMPQLQDWVMYRQGVVFSETDKKNLMQETRTIWDITSRKMPMQIEKPSLHMTKHQLKRLTFDQAEKIKKKIEKIKEVFHSEVRKTRVSYARMMWSTMEHGKFPSASFKRTFFTYMASKEANGHVYKPWLPSEIRGQDLNFCCQ</sequence>
<keyword evidence="5" id="KW-1185">Reference proteome</keyword>
<name>A0A151X5U2_9HYME</name>
<feature type="domain" description="DUF4771" evidence="3">
    <location>
        <begin position="1458"/>
        <end position="1603"/>
    </location>
</feature>